<protein>
    <submittedName>
        <fullName evidence="1">Uncharacterized protein</fullName>
    </submittedName>
</protein>
<organism evidence="1 2">
    <name type="scientific">Nephila pilipes</name>
    <name type="common">Giant wood spider</name>
    <name type="synonym">Nephila maculata</name>
    <dbReference type="NCBI Taxonomy" id="299642"/>
    <lineage>
        <taxon>Eukaryota</taxon>
        <taxon>Metazoa</taxon>
        <taxon>Ecdysozoa</taxon>
        <taxon>Arthropoda</taxon>
        <taxon>Chelicerata</taxon>
        <taxon>Arachnida</taxon>
        <taxon>Araneae</taxon>
        <taxon>Araneomorphae</taxon>
        <taxon>Entelegynae</taxon>
        <taxon>Araneoidea</taxon>
        <taxon>Nephilidae</taxon>
        <taxon>Nephila</taxon>
    </lineage>
</organism>
<sequence>MQERFRNRTSLFHLDHLLSQTSPPPPLMDINGLFSGGVECFVNPRVFIQFSSLRTMQSARTEQQTKNGSKGKKALFVPKPSFFFAEHCAADIICFYLFYRTL</sequence>
<dbReference type="EMBL" id="BMAW01025889">
    <property type="protein sequence ID" value="GFT94451.1"/>
    <property type="molecule type" value="Genomic_DNA"/>
</dbReference>
<dbReference type="Proteomes" id="UP000887013">
    <property type="component" value="Unassembled WGS sequence"/>
</dbReference>
<accession>A0A8X6Q104</accession>
<evidence type="ECO:0000313" key="1">
    <source>
        <dbReference type="EMBL" id="GFT94451.1"/>
    </source>
</evidence>
<comment type="caution">
    <text evidence="1">The sequence shown here is derived from an EMBL/GenBank/DDBJ whole genome shotgun (WGS) entry which is preliminary data.</text>
</comment>
<evidence type="ECO:0000313" key="2">
    <source>
        <dbReference type="Proteomes" id="UP000887013"/>
    </source>
</evidence>
<dbReference type="AlphaFoldDB" id="A0A8X6Q104"/>
<proteinExistence type="predicted"/>
<reference evidence="1" key="1">
    <citation type="submission" date="2020-08" db="EMBL/GenBank/DDBJ databases">
        <title>Multicomponent nature underlies the extraordinary mechanical properties of spider dragline silk.</title>
        <authorList>
            <person name="Kono N."/>
            <person name="Nakamura H."/>
            <person name="Mori M."/>
            <person name="Yoshida Y."/>
            <person name="Ohtoshi R."/>
            <person name="Malay A.D."/>
            <person name="Moran D.A.P."/>
            <person name="Tomita M."/>
            <person name="Numata K."/>
            <person name="Arakawa K."/>
        </authorList>
    </citation>
    <scope>NUCLEOTIDE SEQUENCE</scope>
</reference>
<name>A0A8X6Q104_NEPPI</name>
<gene>
    <name evidence="1" type="ORF">NPIL_472351</name>
</gene>
<keyword evidence="2" id="KW-1185">Reference proteome</keyword>